<dbReference type="EMBL" id="JAEDAE010000002">
    <property type="protein sequence ID" value="MBH8557702.1"/>
    <property type="molecule type" value="Genomic_DNA"/>
</dbReference>
<feature type="domain" description="Regulator of ribonuclease activity B" evidence="1">
    <location>
        <begin position="9"/>
        <end position="104"/>
    </location>
</feature>
<gene>
    <name evidence="2" type="ORF">I7X13_06560</name>
</gene>
<name>A0ABS0Q554_9BACT</name>
<keyword evidence="3" id="KW-1185">Reference proteome</keyword>
<dbReference type="SUPFAM" id="SSF89946">
    <property type="entry name" value="Hypothetical protein VC0424"/>
    <property type="match status" value="1"/>
</dbReference>
<comment type="caution">
    <text evidence="2">The sequence shown here is derived from an EMBL/GenBank/DDBJ whole genome shotgun (WGS) entry which is preliminary data.</text>
</comment>
<accession>A0ABS0Q554</accession>
<dbReference type="Proteomes" id="UP000625631">
    <property type="component" value="Unassembled WGS sequence"/>
</dbReference>
<evidence type="ECO:0000259" key="1">
    <source>
        <dbReference type="Pfam" id="PF06877"/>
    </source>
</evidence>
<evidence type="ECO:0000313" key="3">
    <source>
        <dbReference type="Proteomes" id="UP000625631"/>
    </source>
</evidence>
<dbReference type="InterPro" id="IPR009671">
    <property type="entry name" value="RraB_dom"/>
</dbReference>
<evidence type="ECO:0000313" key="2">
    <source>
        <dbReference type="EMBL" id="MBH8557702.1"/>
    </source>
</evidence>
<dbReference type="InterPro" id="IPR036701">
    <property type="entry name" value="RraB-like_sf"/>
</dbReference>
<sequence length="108" mass="12336">MNALLGTVKNMFRKMAANGWDTKAALKWGFFFIDKDKDKLHDVFAELEGHSYSIEELHQADDGNWVLQVSKFDTLTPEKLHRRNIAFNDLAAQCGVESYDGWDVGKVE</sequence>
<proteinExistence type="predicted"/>
<dbReference type="RefSeq" id="WP_198074845.1">
    <property type="nucleotide sequence ID" value="NZ_JAEDAE010000002.1"/>
</dbReference>
<dbReference type="Pfam" id="PF06877">
    <property type="entry name" value="RraB"/>
    <property type="match status" value="1"/>
</dbReference>
<reference evidence="2 3" key="1">
    <citation type="submission" date="2020-12" db="EMBL/GenBank/DDBJ databases">
        <title>Hymenobacter sp.</title>
        <authorList>
            <person name="Kim M.K."/>
        </authorList>
    </citation>
    <scope>NUCLEOTIDE SEQUENCE [LARGE SCALE GENOMIC DNA]</scope>
    <source>
        <strain evidence="2 3">BT442</strain>
    </source>
</reference>
<protein>
    <submittedName>
        <fullName evidence="2">Ribonuclease E inhibitor RraB</fullName>
    </submittedName>
</protein>
<dbReference type="Gene3D" id="3.30.70.970">
    <property type="entry name" value="RraB-like"/>
    <property type="match status" value="1"/>
</dbReference>
<organism evidence="2 3">
    <name type="scientific">Hymenobacter negativus</name>
    <dbReference type="NCBI Taxonomy" id="2795026"/>
    <lineage>
        <taxon>Bacteria</taxon>
        <taxon>Pseudomonadati</taxon>
        <taxon>Bacteroidota</taxon>
        <taxon>Cytophagia</taxon>
        <taxon>Cytophagales</taxon>
        <taxon>Hymenobacteraceae</taxon>
        <taxon>Hymenobacter</taxon>
    </lineage>
</organism>